<reference evidence="4" key="1">
    <citation type="submission" date="2022-06" db="EMBL/GenBank/DDBJ databases">
        <title>Genome sequence of Phormidium yuhuli AB48 isolated from an industrial photobioreactor environment.</title>
        <authorList>
            <person name="Qiu Y."/>
            <person name="Noonan A.J.C."/>
            <person name="Dofher K."/>
            <person name="Koch M."/>
            <person name="Kieft B."/>
            <person name="Lin X."/>
            <person name="Ziels R.M."/>
            <person name="Hallam S.J."/>
        </authorList>
    </citation>
    <scope>NUCLEOTIDE SEQUENCE</scope>
    <source>
        <strain evidence="4">AB48</strain>
    </source>
</reference>
<evidence type="ECO:0000313" key="5">
    <source>
        <dbReference type="Proteomes" id="UP001056708"/>
    </source>
</evidence>
<dbReference type="Gene3D" id="1.25.40.10">
    <property type="entry name" value="Tetratricopeptide repeat domain"/>
    <property type="match status" value="1"/>
</dbReference>
<evidence type="ECO:0000256" key="2">
    <source>
        <dbReference type="ARBA" id="ARBA00022803"/>
    </source>
</evidence>
<dbReference type="PROSITE" id="PS50293">
    <property type="entry name" value="TPR_REGION"/>
    <property type="match status" value="1"/>
</dbReference>
<dbReference type="SMART" id="SM00028">
    <property type="entry name" value="TPR"/>
    <property type="match status" value="3"/>
</dbReference>
<dbReference type="SUPFAM" id="SSF48452">
    <property type="entry name" value="TPR-like"/>
    <property type="match status" value="1"/>
</dbReference>
<keyword evidence="1" id="KW-0677">Repeat</keyword>
<feature type="repeat" description="TPR" evidence="3">
    <location>
        <begin position="7"/>
        <end position="40"/>
    </location>
</feature>
<evidence type="ECO:0000256" key="1">
    <source>
        <dbReference type="ARBA" id="ARBA00022737"/>
    </source>
</evidence>
<sequence>MKESLSYESWFSKGMRFQDIGQYSQAVDCFEKAIDSNPHFIPAWVYKGIAFEQLENYEAAIRCYEEAIKVNPNVADLWFNKGSCLCHSYRYEEGLACFDRVLELDPHHAICQTARALTLATIPNPIKLLERKDLDSARKPLESEESIRLSLTEERYISGQTSNEELEPE</sequence>
<name>A0ABY5AK40_9CYAN</name>
<dbReference type="Pfam" id="PF13371">
    <property type="entry name" value="TPR_9"/>
    <property type="match status" value="1"/>
</dbReference>
<gene>
    <name evidence="4" type="ORF">NEA10_11690</name>
</gene>
<dbReference type="PANTHER" id="PTHR44943">
    <property type="entry name" value="CELLULOSE SYNTHASE OPERON PROTEIN C"/>
    <property type="match status" value="1"/>
</dbReference>
<dbReference type="EMBL" id="CP098611">
    <property type="protein sequence ID" value="USR89548.1"/>
    <property type="molecule type" value="Genomic_DNA"/>
</dbReference>
<evidence type="ECO:0000313" key="4">
    <source>
        <dbReference type="EMBL" id="USR89548.1"/>
    </source>
</evidence>
<feature type="repeat" description="TPR" evidence="3">
    <location>
        <begin position="75"/>
        <end position="108"/>
    </location>
</feature>
<dbReference type="Proteomes" id="UP001056708">
    <property type="component" value="Chromosome"/>
</dbReference>
<dbReference type="PROSITE" id="PS50005">
    <property type="entry name" value="TPR"/>
    <property type="match status" value="3"/>
</dbReference>
<keyword evidence="5" id="KW-1185">Reference proteome</keyword>
<accession>A0ABY5AK40</accession>
<dbReference type="RefSeq" id="WP_252660251.1">
    <property type="nucleotide sequence ID" value="NZ_CP098611.1"/>
</dbReference>
<protein>
    <submittedName>
        <fullName evidence="4">Tetratricopeptide repeat protein</fullName>
    </submittedName>
</protein>
<dbReference type="InterPro" id="IPR011990">
    <property type="entry name" value="TPR-like_helical_dom_sf"/>
</dbReference>
<dbReference type="PANTHER" id="PTHR44943:SF4">
    <property type="entry name" value="TPR REPEAT-CONTAINING PROTEIN MJ0798"/>
    <property type="match status" value="1"/>
</dbReference>
<feature type="repeat" description="TPR" evidence="3">
    <location>
        <begin position="41"/>
        <end position="74"/>
    </location>
</feature>
<keyword evidence="2 3" id="KW-0802">TPR repeat</keyword>
<dbReference type="Pfam" id="PF13181">
    <property type="entry name" value="TPR_8"/>
    <property type="match status" value="1"/>
</dbReference>
<evidence type="ECO:0000256" key="3">
    <source>
        <dbReference type="PROSITE-ProRule" id="PRU00339"/>
    </source>
</evidence>
<dbReference type="InterPro" id="IPR019734">
    <property type="entry name" value="TPR_rpt"/>
</dbReference>
<proteinExistence type="predicted"/>
<dbReference type="InterPro" id="IPR051685">
    <property type="entry name" value="Ycf3/AcsC/BcsC/TPR_MFPF"/>
</dbReference>
<organism evidence="4 5">
    <name type="scientific">Phormidium yuhuli AB48</name>
    <dbReference type="NCBI Taxonomy" id="2940671"/>
    <lineage>
        <taxon>Bacteria</taxon>
        <taxon>Bacillati</taxon>
        <taxon>Cyanobacteriota</taxon>
        <taxon>Cyanophyceae</taxon>
        <taxon>Oscillatoriophycideae</taxon>
        <taxon>Oscillatoriales</taxon>
        <taxon>Oscillatoriaceae</taxon>
        <taxon>Phormidium</taxon>
        <taxon>Phormidium yuhuli</taxon>
    </lineage>
</organism>